<evidence type="ECO:0000313" key="1">
    <source>
        <dbReference type="EMBL" id="KAJ3199705.1"/>
    </source>
</evidence>
<dbReference type="AlphaFoldDB" id="A0AAD5TSW8"/>
<sequence length="186" mass="21491">MADAIPVISAQFSRGEVFSHLEAFDTFVTTSKLYGLFQDTFAIMTSFNKLASSHQIQCRITFKVSDDWSVVKQHAYRAWLIQFFRVYEQADLQREKLLSSFTKQISSAQQFYAYLCSLTQGIPHSDQLQHDLQWAFIRGVHPAISQMVQSHYDDLCGDQQTNNRFLNNVQWNKVLHKAYTLDATHG</sequence>
<comment type="caution">
    <text evidence="1">The sequence shown here is derived from an EMBL/GenBank/DDBJ whole genome shotgun (WGS) entry which is preliminary data.</text>
</comment>
<keyword evidence="2" id="KW-1185">Reference proteome</keyword>
<dbReference type="Proteomes" id="UP001211065">
    <property type="component" value="Unassembled WGS sequence"/>
</dbReference>
<evidence type="ECO:0000313" key="2">
    <source>
        <dbReference type="Proteomes" id="UP001211065"/>
    </source>
</evidence>
<reference evidence="1" key="1">
    <citation type="submission" date="2020-05" db="EMBL/GenBank/DDBJ databases">
        <title>Phylogenomic resolution of chytrid fungi.</title>
        <authorList>
            <person name="Stajich J.E."/>
            <person name="Amses K."/>
            <person name="Simmons R."/>
            <person name="Seto K."/>
            <person name="Myers J."/>
            <person name="Bonds A."/>
            <person name="Quandt C.A."/>
            <person name="Barry K."/>
            <person name="Liu P."/>
            <person name="Grigoriev I."/>
            <person name="Longcore J.E."/>
            <person name="James T.Y."/>
        </authorList>
    </citation>
    <scope>NUCLEOTIDE SEQUENCE</scope>
    <source>
        <strain evidence="1">JEL0476</strain>
    </source>
</reference>
<dbReference type="EMBL" id="JADGJW010002054">
    <property type="protein sequence ID" value="KAJ3199705.1"/>
    <property type="molecule type" value="Genomic_DNA"/>
</dbReference>
<organism evidence="1 2">
    <name type="scientific">Clydaea vesicula</name>
    <dbReference type="NCBI Taxonomy" id="447962"/>
    <lineage>
        <taxon>Eukaryota</taxon>
        <taxon>Fungi</taxon>
        <taxon>Fungi incertae sedis</taxon>
        <taxon>Chytridiomycota</taxon>
        <taxon>Chytridiomycota incertae sedis</taxon>
        <taxon>Chytridiomycetes</taxon>
        <taxon>Lobulomycetales</taxon>
        <taxon>Lobulomycetaceae</taxon>
        <taxon>Clydaea</taxon>
    </lineage>
</organism>
<name>A0AAD5TSW8_9FUNG</name>
<protein>
    <submittedName>
        <fullName evidence="1">Uncharacterized protein</fullName>
    </submittedName>
</protein>
<proteinExistence type="predicted"/>
<feature type="non-terminal residue" evidence="1">
    <location>
        <position position="186"/>
    </location>
</feature>
<accession>A0AAD5TSW8</accession>
<gene>
    <name evidence="1" type="ORF">HK099_003044</name>
</gene>